<evidence type="ECO:0000256" key="1">
    <source>
        <dbReference type="SAM" id="MobiDB-lite"/>
    </source>
</evidence>
<dbReference type="Proteomes" id="UP000074294">
    <property type="component" value="Unassembled WGS sequence"/>
</dbReference>
<dbReference type="InterPro" id="IPR003731">
    <property type="entry name" value="Di-Nase_FeMo-co_biosynth"/>
</dbReference>
<dbReference type="InterPro" id="IPR051840">
    <property type="entry name" value="NifX/NifY_domain"/>
</dbReference>
<reference evidence="3 4" key="1">
    <citation type="journal article" date="2016" name="Nat. Microbiol.">
        <title>Genomic inference of the metabolism of cosmopolitan subsurface Archaea, Hadesarchaea.</title>
        <authorList>
            <person name="Baker B.J."/>
            <person name="Saw J.H."/>
            <person name="Lind A.E."/>
            <person name="Lazar C.S."/>
            <person name="Hinrichs K.-U."/>
            <person name="Teske A.P."/>
            <person name="Ettema T.J."/>
        </authorList>
    </citation>
    <scope>NUCLEOTIDE SEQUENCE [LARGE SCALE GENOMIC DNA]</scope>
</reference>
<accession>A0A147JYV2</accession>
<name>A0A147JYV2_HADYE</name>
<gene>
    <name evidence="3" type="ORF">APZ16_03845</name>
</gene>
<organism evidence="3 4">
    <name type="scientific">Hadarchaeum yellowstonense</name>
    <dbReference type="NCBI Taxonomy" id="1776334"/>
    <lineage>
        <taxon>Archaea</taxon>
        <taxon>Methanobacteriati</taxon>
        <taxon>Candidatus Hadarchaeota</taxon>
        <taxon>Candidatus Hadarchaeia</taxon>
        <taxon>Candidatus Hadarchaeales</taxon>
        <taxon>Candidatus Hadarchaeaceae</taxon>
        <taxon>Candidatus Hadarchaeum</taxon>
    </lineage>
</organism>
<evidence type="ECO:0000313" key="3">
    <source>
        <dbReference type="EMBL" id="KUO41742.1"/>
    </source>
</evidence>
<evidence type="ECO:0000313" key="4">
    <source>
        <dbReference type="Proteomes" id="UP000074294"/>
    </source>
</evidence>
<protein>
    <recommendedName>
        <fullName evidence="2">Dinitrogenase iron-molybdenum cofactor biosynthesis domain-containing protein</fullName>
    </recommendedName>
</protein>
<feature type="domain" description="Dinitrogenase iron-molybdenum cofactor biosynthesis" evidence="2">
    <location>
        <begin position="16"/>
        <end position="128"/>
    </location>
</feature>
<proteinExistence type="predicted"/>
<dbReference type="PANTHER" id="PTHR33937">
    <property type="entry name" value="IRON-MOLYBDENUM PROTEIN-RELATED-RELATED"/>
    <property type="match status" value="1"/>
</dbReference>
<dbReference type="AlphaFoldDB" id="A0A147JYV2"/>
<sequence length="140" mass="15163">MKEKSAVKIGAVSEDGVTVSEHFGRAPFYVVVTVEDGEIVSREIRDKMGHAQFSGEPHDEVREADPRGHGFGSFAQSRHASMAAAISDCQVLLARGMGAGAYLSMKQAGIRPVVTDIIDIDEAVQAYIEGRLVDHSERLH</sequence>
<feature type="compositionally biased region" description="Basic and acidic residues" evidence="1">
    <location>
        <begin position="56"/>
        <end position="68"/>
    </location>
</feature>
<dbReference type="Pfam" id="PF02579">
    <property type="entry name" value="Nitro_FeMo-Co"/>
    <property type="match status" value="1"/>
</dbReference>
<dbReference type="STRING" id="1776334.APZ16_03845"/>
<dbReference type="SUPFAM" id="SSF53146">
    <property type="entry name" value="Nitrogenase accessory factor-like"/>
    <property type="match status" value="1"/>
</dbReference>
<dbReference type="PANTHER" id="PTHR33937:SF2">
    <property type="entry name" value="DINITROGENASE IRON-MOLYBDENUM COFACTOR BIOSYNTHESIS DOMAIN-CONTAINING PROTEIN"/>
    <property type="match status" value="1"/>
</dbReference>
<dbReference type="EMBL" id="LQMQ01000015">
    <property type="protein sequence ID" value="KUO41742.1"/>
    <property type="molecule type" value="Genomic_DNA"/>
</dbReference>
<dbReference type="CDD" id="cd00562">
    <property type="entry name" value="NifX_NifB"/>
    <property type="match status" value="1"/>
</dbReference>
<evidence type="ECO:0000259" key="2">
    <source>
        <dbReference type="Pfam" id="PF02579"/>
    </source>
</evidence>
<feature type="region of interest" description="Disordered" evidence="1">
    <location>
        <begin position="49"/>
        <end position="69"/>
    </location>
</feature>
<dbReference type="Gene3D" id="3.30.420.130">
    <property type="entry name" value="Dinitrogenase iron-molybdenum cofactor biosynthesis domain"/>
    <property type="match status" value="1"/>
</dbReference>
<dbReference type="InterPro" id="IPR036105">
    <property type="entry name" value="DiNase_FeMo-co_biosyn_sf"/>
</dbReference>
<comment type="caution">
    <text evidence="3">The sequence shown here is derived from an EMBL/GenBank/DDBJ whole genome shotgun (WGS) entry which is preliminary data.</text>
</comment>